<feature type="region of interest" description="Disordered" evidence="1">
    <location>
        <begin position="76"/>
        <end position="121"/>
    </location>
</feature>
<dbReference type="PANTHER" id="PTHR40644:SF1">
    <property type="entry name" value="UPF0653 PROTEIN C607.02C"/>
    <property type="match status" value="1"/>
</dbReference>
<feature type="compositionally biased region" description="Basic and acidic residues" evidence="1">
    <location>
        <begin position="111"/>
        <end position="121"/>
    </location>
</feature>
<name>A0A420HAN5_9PEZI</name>
<gene>
    <name evidence="2" type="ORF">GcM3_208008</name>
</gene>
<evidence type="ECO:0000256" key="1">
    <source>
        <dbReference type="SAM" id="MobiDB-lite"/>
    </source>
</evidence>
<evidence type="ECO:0000313" key="3">
    <source>
        <dbReference type="Proteomes" id="UP000283383"/>
    </source>
</evidence>
<organism evidence="2 3">
    <name type="scientific">Golovinomyces cichoracearum</name>
    <dbReference type="NCBI Taxonomy" id="62708"/>
    <lineage>
        <taxon>Eukaryota</taxon>
        <taxon>Fungi</taxon>
        <taxon>Dikarya</taxon>
        <taxon>Ascomycota</taxon>
        <taxon>Pezizomycotina</taxon>
        <taxon>Leotiomycetes</taxon>
        <taxon>Erysiphales</taxon>
        <taxon>Erysiphaceae</taxon>
        <taxon>Golovinomyces</taxon>
    </lineage>
</organism>
<dbReference type="EMBL" id="MCBQ01020880">
    <property type="protein sequence ID" value="RKF54504.1"/>
    <property type="molecule type" value="Genomic_DNA"/>
</dbReference>
<dbReference type="AlphaFoldDB" id="A0A420HAN5"/>
<evidence type="ECO:0000313" key="2">
    <source>
        <dbReference type="EMBL" id="RKF54504.1"/>
    </source>
</evidence>
<dbReference type="Proteomes" id="UP000283383">
    <property type="component" value="Unassembled WGS sequence"/>
</dbReference>
<proteinExistence type="predicted"/>
<dbReference type="PANTHER" id="PTHR40644">
    <property type="entry name" value="UPF0653 PROTEIN C607.02C"/>
    <property type="match status" value="1"/>
</dbReference>
<feature type="compositionally biased region" description="Polar residues" evidence="1">
    <location>
        <begin position="31"/>
        <end position="46"/>
    </location>
</feature>
<comment type="caution">
    <text evidence="2">The sequence shown here is derived from an EMBL/GenBank/DDBJ whole genome shotgun (WGS) entry which is preliminary data.</text>
</comment>
<feature type="compositionally biased region" description="Basic residues" evidence="1">
    <location>
        <begin position="47"/>
        <end position="56"/>
    </location>
</feature>
<keyword evidence="3" id="KW-1185">Reference proteome</keyword>
<protein>
    <submittedName>
        <fullName evidence="2">Putative urease accessory protein</fullName>
    </submittedName>
</protein>
<reference evidence="2 3" key="1">
    <citation type="journal article" date="2018" name="BMC Genomics">
        <title>Comparative genome analyses reveal sequence features reflecting distinct modes of host-adaptation between dicot and monocot powdery mildew.</title>
        <authorList>
            <person name="Wu Y."/>
            <person name="Ma X."/>
            <person name="Pan Z."/>
            <person name="Kale S.D."/>
            <person name="Song Y."/>
            <person name="King H."/>
            <person name="Zhang Q."/>
            <person name="Presley C."/>
            <person name="Deng X."/>
            <person name="Wei C.I."/>
            <person name="Xiao S."/>
        </authorList>
    </citation>
    <scope>NUCLEOTIDE SEQUENCE [LARGE SCALE GENOMIC DNA]</scope>
    <source>
        <strain evidence="2">UMSG3</strain>
    </source>
</reference>
<accession>A0A420HAN5</accession>
<feature type="region of interest" description="Disordered" evidence="1">
    <location>
        <begin position="1"/>
        <end position="64"/>
    </location>
</feature>
<sequence length="312" mass="35671">MPHKHTRNLKGDKSTSDLPPTQVAQPLPVSKSASVNGIFSSQLATTKKSRKKRKHKQITDDDTPKGFLRLMALYQGKKPPNGLDDGKENINRAKKRKLPKQEVKPTINAKTETEIPKIRPGEKMSEFGARVDAALPISGLINKSSRKGVHVAGIKKTQTRTEKRMQKMYAEWRLEEARIRDRRQEIEETVDEQLIDEDGQVKWKADVTPQGRSIKKNKKNKRKILGVQADSEEDPWLEIQKNRGEKKYRFNEVVQAPPKFLDLPKEKFRVIGTIAEVYDTPKASGSLRRREELGKIRKTIVAEYRAKTKHAI</sequence>